<dbReference type="InterPro" id="IPR013321">
    <property type="entry name" value="Arc_rbn_hlx_hlx"/>
</dbReference>
<proteinExistence type="predicted"/>
<dbReference type="Proteomes" id="UP001620597">
    <property type="component" value="Unassembled WGS sequence"/>
</dbReference>
<dbReference type="SUPFAM" id="SSF47598">
    <property type="entry name" value="Ribbon-helix-helix"/>
    <property type="match status" value="1"/>
</dbReference>
<dbReference type="Pfam" id="PF05534">
    <property type="entry name" value="HicB"/>
    <property type="match status" value="1"/>
</dbReference>
<evidence type="ECO:0000313" key="2">
    <source>
        <dbReference type="Proteomes" id="UP001620597"/>
    </source>
</evidence>
<dbReference type="InterPro" id="IPR010985">
    <property type="entry name" value="Ribbon_hlx_hlx"/>
</dbReference>
<gene>
    <name evidence="1" type="ORF">WG929_06895</name>
</gene>
<accession>A0ABW8NGR1</accession>
<organism evidence="1 2">
    <name type="scientific">Oceanobacter antarcticus</name>
    <dbReference type="NCBI Taxonomy" id="3133425"/>
    <lineage>
        <taxon>Bacteria</taxon>
        <taxon>Pseudomonadati</taxon>
        <taxon>Pseudomonadota</taxon>
        <taxon>Gammaproteobacteria</taxon>
        <taxon>Oceanospirillales</taxon>
        <taxon>Oceanospirillaceae</taxon>
        <taxon>Oceanobacter</taxon>
    </lineage>
</organism>
<sequence>MSTLTVRLPDDKHNRLKALAAHRKISMNKLIEELSTQAIAEFDTEIRFRAMAAVGRSCWISWTSTLWDSSDGFRFESSMTTGLKDPARIRQ</sequence>
<evidence type="ECO:0000313" key="1">
    <source>
        <dbReference type="EMBL" id="MFK4752131.1"/>
    </source>
</evidence>
<protein>
    <submittedName>
        <fullName evidence="1">Toxin-antitoxin system HicB family antitoxin</fullName>
    </submittedName>
</protein>
<dbReference type="Gene3D" id="1.10.1220.10">
    <property type="entry name" value="Met repressor-like"/>
    <property type="match status" value="1"/>
</dbReference>
<comment type="caution">
    <text evidence="1">The sequence shown here is derived from an EMBL/GenBank/DDBJ whole genome shotgun (WGS) entry which is preliminary data.</text>
</comment>
<dbReference type="EMBL" id="JBBKTX010000007">
    <property type="protein sequence ID" value="MFK4752131.1"/>
    <property type="molecule type" value="Genomic_DNA"/>
</dbReference>
<keyword evidence="2" id="KW-1185">Reference proteome</keyword>
<name>A0ABW8NGR1_9GAMM</name>
<dbReference type="InterPro" id="IPR008651">
    <property type="entry name" value="Uncharacterised_HicB"/>
</dbReference>
<reference evidence="1 2" key="1">
    <citation type="submission" date="2024-03" db="EMBL/GenBank/DDBJ databases">
        <title>High-quality draft genome sequence of Oceanobacter sp. wDCs-4.</title>
        <authorList>
            <person name="Dong C."/>
        </authorList>
    </citation>
    <scope>NUCLEOTIDE SEQUENCE [LARGE SCALE GENOMIC DNA]</scope>
    <source>
        <strain evidence="2">wDCs-4</strain>
    </source>
</reference>
<dbReference type="RefSeq" id="WP_416205460.1">
    <property type="nucleotide sequence ID" value="NZ_JBBKTX010000007.1"/>
</dbReference>